<evidence type="ECO:0000313" key="2">
    <source>
        <dbReference type="EMBL" id="SZX75443.1"/>
    </source>
</evidence>
<dbReference type="PANTHER" id="PTHR15852">
    <property type="entry name" value="PLASTID TRANSCRIPTIONALLY ACTIVE PROTEIN"/>
    <property type="match status" value="1"/>
</dbReference>
<dbReference type="PANTHER" id="PTHR15852:SF8">
    <property type="entry name" value="PROTEIN ORANGE-LIKE, CHLOROPLASTIC"/>
    <property type="match status" value="1"/>
</dbReference>
<organism evidence="2 3">
    <name type="scientific">Tetradesmus obliquus</name>
    <name type="common">Green alga</name>
    <name type="synonym">Acutodesmus obliquus</name>
    <dbReference type="NCBI Taxonomy" id="3088"/>
    <lineage>
        <taxon>Eukaryota</taxon>
        <taxon>Viridiplantae</taxon>
        <taxon>Chlorophyta</taxon>
        <taxon>core chlorophytes</taxon>
        <taxon>Chlorophyceae</taxon>
        <taxon>CS clade</taxon>
        <taxon>Sphaeropleales</taxon>
        <taxon>Scenedesmaceae</taxon>
        <taxon>Tetradesmus</taxon>
    </lineage>
</organism>
<keyword evidence="1" id="KW-0812">Transmembrane</keyword>
<keyword evidence="1" id="KW-0472">Membrane</keyword>
<gene>
    <name evidence="2" type="ORF">BQ4739_LOCUS15735</name>
</gene>
<evidence type="ECO:0000313" key="3">
    <source>
        <dbReference type="Proteomes" id="UP000256970"/>
    </source>
</evidence>
<reference evidence="2 3" key="1">
    <citation type="submission" date="2016-10" db="EMBL/GenBank/DDBJ databases">
        <authorList>
            <person name="Cai Z."/>
        </authorList>
    </citation>
    <scope>NUCLEOTIDE SEQUENCE [LARGE SCALE GENOMIC DNA]</scope>
</reference>
<proteinExistence type="predicted"/>
<protein>
    <submittedName>
        <fullName evidence="2">Uncharacterized protein</fullName>
    </submittedName>
</protein>
<feature type="transmembrane region" description="Helical" evidence="1">
    <location>
        <begin position="145"/>
        <end position="166"/>
    </location>
</feature>
<name>A0A383WDW6_TETOB</name>
<keyword evidence="1" id="KW-1133">Transmembrane helix</keyword>
<evidence type="ECO:0000256" key="1">
    <source>
        <dbReference type="SAM" id="Phobius"/>
    </source>
</evidence>
<dbReference type="EMBL" id="FNXT01001234">
    <property type="protein sequence ID" value="SZX75443.1"/>
    <property type="molecule type" value="Genomic_DNA"/>
</dbReference>
<keyword evidence="3" id="KW-1185">Reference proteome</keyword>
<dbReference type="Proteomes" id="UP000256970">
    <property type="component" value="Unassembled WGS sequence"/>
</dbReference>
<accession>A0A383WDW6</accession>
<sequence length="287" mass="31095">MQCAHQHAGCHHGLVAPRPAAARPSLKFNPLGRHYPRRAAAASADAGEPKSTLADSSAMPENFCIIEGRDAVKDFANMPADEIRVNIANRRDKIFLLMEELRRLRIQQRLKGVNEPARVEIEQQKYLSALPFLPPLTEKSLTTYYTIYGAFFGAVILFGALLAPLLEVRIGLGGTSYMDFIHGLHLPEQLAEVDPIVASFCGGAVGAVSALLVVEINNIKQQIHNRCHYCQGAGYLTCGHCVGSGTDPASRESCAFCAGSGKVMCTGCLCTGKQMATEHDPRIDPFT</sequence>
<feature type="transmembrane region" description="Helical" evidence="1">
    <location>
        <begin position="196"/>
        <end position="216"/>
    </location>
</feature>
<dbReference type="AlphaFoldDB" id="A0A383WDW6"/>